<organism evidence="3 4">
    <name type="scientific">Salinisphaera aquimarina</name>
    <dbReference type="NCBI Taxonomy" id="2094031"/>
    <lineage>
        <taxon>Bacteria</taxon>
        <taxon>Pseudomonadati</taxon>
        <taxon>Pseudomonadota</taxon>
        <taxon>Gammaproteobacteria</taxon>
        <taxon>Salinisphaerales</taxon>
        <taxon>Salinisphaeraceae</taxon>
        <taxon>Salinisphaera</taxon>
    </lineage>
</organism>
<dbReference type="EMBL" id="JBHRSS010000003">
    <property type="protein sequence ID" value="MFC3103189.1"/>
    <property type="molecule type" value="Genomic_DNA"/>
</dbReference>
<protein>
    <submittedName>
        <fullName evidence="3">Uncharacterized protein</fullName>
    </submittedName>
</protein>
<proteinExistence type="predicted"/>
<accession>A0ABV7EKE8</accession>
<dbReference type="InterPro" id="IPR036770">
    <property type="entry name" value="Ankyrin_rpt-contain_sf"/>
</dbReference>
<sequence>MKKGIIIAVVVLAAIAASAYWFETRSPTPGPSPTTEPASPAPETNEGEQNTPPANAGETVPPEPNAQAEAEPAPPPPPKDFCARDFADVEAREADASRLKAQGGLVHIFEREAQLADPYGCADFYLQHGLDIDATDPRSDHEPLSGLFFAIQRNDPKMLNFMIDHGADLKKRAGKKDTRALGYAYYLALNDTRINRNEVIGILDAALTRQAENGASTAAGDKP</sequence>
<dbReference type="SUPFAM" id="SSF48403">
    <property type="entry name" value="Ankyrin repeat"/>
    <property type="match status" value="1"/>
</dbReference>
<dbReference type="Proteomes" id="UP001595462">
    <property type="component" value="Unassembled WGS sequence"/>
</dbReference>
<name>A0ABV7EKE8_9GAMM</name>
<evidence type="ECO:0000313" key="3">
    <source>
        <dbReference type="EMBL" id="MFC3103189.1"/>
    </source>
</evidence>
<dbReference type="Gene3D" id="1.25.40.20">
    <property type="entry name" value="Ankyrin repeat-containing domain"/>
    <property type="match status" value="1"/>
</dbReference>
<keyword evidence="2" id="KW-0732">Signal</keyword>
<evidence type="ECO:0000313" key="4">
    <source>
        <dbReference type="Proteomes" id="UP001595462"/>
    </source>
</evidence>
<feature type="chain" id="PRO_5047302774" evidence="2">
    <location>
        <begin position="20"/>
        <end position="223"/>
    </location>
</feature>
<comment type="caution">
    <text evidence="3">The sequence shown here is derived from an EMBL/GenBank/DDBJ whole genome shotgun (WGS) entry which is preliminary data.</text>
</comment>
<keyword evidence="4" id="KW-1185">Reference proteome</keyword>
<dbReference type="RefSeq" id="WP_380686981.1">
    <property type="nucleotide sequence ID" value="NZ_JBHRSS010000003.1"/>
</dbReference>
<feature type="region of interest" description="Disordered" evidence="1">
    <location>
        <begin position="26"/>
        <end position="83"/>
    </location>
</feature>
<evidence type="ECO:0000256" key="1">
    <source>
        <dbReference type="SAM" id="MobiDB-lite"/>
    </source>
</evidence>
<reference evidence="4" key="1">
    <citation type="journal article" date="2019" name="Int. J. Syst. Evol. Microbiol.">
        <title>The Global Catalogue of Microorganisms (GCM) 10K type strain sequencing project: providing services to taxonomists for standard genome sequencing and annotation.</title>
        <authorList>
            <consortium name="The Broad Institute Genomics Platform"/>
            <consortium name="The Broad Institute Genome Sequencing Center for Infectious Disease"/>
            <person name="Wu L."/>
            <person name="Ma J."/>
        </authorList>
    </citation>
    <scope>NUCLEOTIDE SEQUENCE [LARGE SCALE GENOMIC DNA]</scope>
    <source>
        <strain evidence="4">KCTC 52640</strain>
    </source>
</reference>
<feature type="compositionally biased region" description="Low complexity" evidence="1">
    <location>
        <begin position="35"/>
        <end position="44"/>
    </location>
</feature>
<feature type="signal peptide" evidence="2">
    <location>
        <begin position="1"/>
        <end position="19"/>
    </location>
</feature>
<evidence type="ECO:0000256" key="2">
    <source>
        <dbReference type="SAM" id="SignalP"/>
    </source>
</evidence>
<gene>
    <name evidence="3" type="ORF">ACFOSU_04720</name>
</gene>